<dbReference type="Proteomes" id="UP000192790">
    <property type="component" value="Unassembled WGS sequence"/>
</dbReference>
<organism evidence="1 2">
    <name type="scientific">Papillibacter cinnamivorans DSM 12816</name>
    <dbReference type="NCBI Taxonomy" id="1122930"/>
    <lineage>
        <taxon>Bacteria</taxon>
        <taxon>Bacillati</taxon>
        <taxon>Bacillota</taxon>
        <taxon>Clostridia</taxon>
        <taxon>Eubacteriales</taxon>
        <taxon>Oscillospiraceae</taxon>
        <taxon>Papillibacter</taxon>
    </lineage>
</organism>
<dbReference type="EMBL" id="FWXW01000005">
    <property type="protein sequence ID" value="SMC68683.1"/>
    <property type="molecule type" value="Genomic_DNA"/>
</dbReference>
<sequence>MEIQEAAASWTVFGDFLQKQKVTPSGERVLPSKPLVIIPPPIVIKVTPRSTLSALTFELFWKKELSRNAGGVLRQLL</sequence>
<keyword evidence="2" id="KW-1185">Reference proteome</keyword>
<dbReference type="AlphaFoldDB" id="A0A1W2B6N2"/>
<evidence type="ECO:0000313" key="1">
    <source>
        <dbReference type="EMBL" id="SMC68683.1"/>
    </source>
</evidence>
<dbReference type="RefSeq" id="WP_084234731.1">
    <property type="nucleotide sequence ID" value="NZ_FWXW01000005.1"/>
</dbReference>
<proteinExistence type="predicted"/>
<protein>
    <submittedName>
        <fullName evidence="1">Uncharacterized protein</fullName>
    </submittedName>
</protein>
<name>A0A1W2B6N2_9FIRM</name>
<dbReference type="STRING" id="1122930.SAMN02745168_2052"/>
<reference evidence="1 2" key="1">
    <citation type="submission" date="2017-04" db="EMBL/GenBank/DDBJ databases">
        <authorList>
            <person name="Afonso C.L."/>
            <person name="Miller P.J."/>
            <person name="Scott M.A."/>
            <person name="Spackman E."/>
            <person name="Goraichik I."/>
            <person name="Dimitrov K.M."/>
            <person name="Suarez D.L."/>
            <person name="Swayne D.E."/>
        </authorList>
    </citation>
    <scope>NUCLEOTIDE SEQUENCE [LARGE SCALE GENOMIC DNA]</scope>
    <source>
        <strain evidence="1 2">DSM 12816</strain>
    </source>
</reference>
<gene>
    <name evidence="1" type="ORF">SAMN02745168_2052</name>
</gene>
<evidence type="ECO:0000313" key="2">
    <source>
        <dbReference type="Proteomes" id="UP000192790"/>
    </source>
</evidence>
<accession>A0A1W2B6N2</accession>